<evidence type="ECO:0000313" key="12">
    <source>
        <dbReference type="Proteomes" id="UP000321574"/>
    </source>
</evidence>
<dbReference type="InterPro" id="IPR005747">
    <property type="entry name" value="MutS2"/>
</dbReference>
<dbReference type="GO" id="GO:0043023">
    <property type="term" value="F:ribosomal large subunit binding"/>
    <property type="evidence" value="ECO:0007669"/>
    <property type="project" value="UniProtKB-UniRule"/>
</dbReference>
<dbReference type="GO" id="GO:0006298">
    <property type="term" value="P:mismatch repair"/>
    <property type="evidence" value="ECO:0007669"/>
    <property type="project" value="InterPro"/>
</dbReference>
<evidence type="ECO:0000259" key="9">
    <source>
        <dbReference type="PROSITE" id="PS50192"/>
    </source>
</evidence>
<keyword evidence="5 7" id="KW-0694">RNA-binding</keyword>
<dbReference type="InterPro" id="IPR000432">
    <property type="entry name" value="DNA_mismatch_repair_MutS_C"/>
</dbReference>
<feature type="domain" description="Smr" evidence="10">
    <location>
        <begin position="704"/>
        <end position="778"/>
    </location>
</feature>
<dbReference type="SMART" id="SM00534">
    <property type="entry name" value="MUTSac"/>
    <property type="match status" value="1"/>
</dbReference>
<dbReference type="InterPro" id="IPR000727">
    <property type="entry name" value="T_SNARE_dom"/>
</dbReference>
<keyword evidence="1 7" id="KW-0699">rRNA-binding</keyword>
<evidence type="ECO:0000256" key="8">
    <source>
        <dbReference type="SAM" id="Coils"/>
    </source>
</evidence>
<proteinExistence type="inferred from homology"/>
<evidence type="ECO:0000256" key="4">
    <source>
        <dbReference type="ARBA" id="ARBA00022840"/>
    </source>
</evidence>
<dbReference type="Pfam" id="PF00488">
    <property type="entry name" value="MutS_V"/>
    <property type="match status" value="1"/>
</dbReference>
<dbReference type="Pfam" id="PF01713">
    <property type="entry name" value="Smr"/>
    <property type="match status" value="1"/>
</dbReference>
<dbReference type="HAMAP" id="MF_00092">
    <property type="entry name" value="MutS2"/>
    <property type="match status" value="1"/>
</dbReference>
<dbReference type="Pfam" id="PF20297">
    <property type="entry name" value="MSSS"/>
    <property type="match status" value="1"/>
</dbReference>
<comment type="function">
    <text evidence="7">Endonuclease that is involved in the suppression of homologous recombination and thus may have a key role in the control of bacterial genetic diversity.</text>
</comment>
<feature type="binding site" evidence="7">
    <location>
        <begin position="330"/>
        <end position="337"/>
    </location>
    <ligand>
        <name>ATP</name>
        <dbReference type="ChEBI" id="CHEBI:30616"/>
    </ligand>
</feature>
<keyword evidence="3 7" id="KW-0378">Hydrolase</keyword>
<comment type="subunit">
    <text evidence="7">Homodimer. Binds to stalled ribosomes, contacting rRNA.</text>
</comment>
<protein>
    <recommendedName>
        <fullName evidence="7">Endonuclease MutS2</fullName>
        <ecNumber evidence="7">3.1.-.-</ecNumber>
    </recommendedName>
    <alternativeName>
        <fullName evidence="7">Ribosome-associated protein quality control-upstream factor</fullName>
        <shortName evidence="7">RQC-upstream factor</shortName>
        <shortName evidence="7">RqcU</shortName>
        <ecNumber evidence="7">3.6.4.-</ecNumber>
    </alternativeName>
</protein>
<dbReference type="InterPro" id="IPR007696">
    <property type="entry name" value="DNA_mismatch_repair_MutS_core"/>
</dbReference>
<dbReference type="InterPro" id="IPR046893">
    <property type="entry name" value="MSSS"/>
</dbReference>
<keyword evidence="6 7" id="KW-0238">DNA-binding</keyword>
<dbReference type="GO" id="GO:0045910">
    <property type="term" value="P:negative regulation of DNA recombination"/>
    <property type="evidence" value="ECO:0007669"/>
    <property type="project" value="InterPro"/>
</dbReference>
<dbReference type="SUPFAM" id="SSF48334">
    <property type="entry name" value="DNA repair protein MutS, domain III"/>
    <property type="match status" value="1"/>
</dbReference>
<comment type="similarity">
    <text evidence="7">Belongs to the DNA mismatch repair MutS family. MutS2 subfamily.</text>
</comment>
<keyword evidence="2 7" id="KW-0547">Nucleotide-binding</keyword>
<dbReference type="Proteomes" id="UP000321574">
    <property type="component" value="Unassembled WGS sequence"/>
</dbReference>
<dbReference type="InterPro" id="IPR045076">
    <property type="entry name" value="MutS"/>
</dbReference>
<dbReference type="RefSeq" id="WP_147668572.1">
    <property type="nucleotide sequence ID" value="NZ_VDUW01000009.1"/>
</dbReference>
<dbReference type="PANTHER" id="PTHR48466:SF2">
    <property type="entry name" value="OS10G0509000 PROTEIN"/>
    <property type="match status" value="1"/>
</dbReference>
<dbReference type="InterPro" id="IPR036063">
    <property type="entry name" value="Smr_dom_sf"/>
</dbReference>
<dbReference type="GO" id="GO:0140664">
    <property type="term" value="F:ATP-dependent DNA damage sensor activity"/>
    <property type="evidence" value="ECO:0007669"/>
    <property type="project" value="InterPro"/>
</dbReference>
<dbReference type="SMART" id="SM00533">
    <property type="entry name" value="MUTSd"/>
    <property type="match status" value="1"/>
</dbReference>
<dbReference type="GO" id="GO:0004519">
    <property type="term" value="F:endonuclease activity"/>
    <property type="evidence" value="ECO:0007669"/>
    <property type="project" value="UniProtKB-UniRule"/>
</dbReference>
<accession>A0A5C8NN66</accession>
<feature type="domain" description="T-SNARE coiled-coil homology" evidence="9">
    <location>
        <begin position="116"/>
        <end position="168"/>
    </location>
</feature>
<dbReference type="GO" id="GO:0016887">
    <property type="term" value="F:ATP hydrolysis activity"/>
    <property type="evidence" value="ECO:0007669"/>
    <property type="project" value="InterPro"/>
</dbReference>
<dbReference type="EC" id="3.1.-.-" evidence="7"/>
<dbReference type="GO" id="GO:0072344">
    <property type="term" value="P:rescue of stalled ribosome"/>
    <property type="evidence" value="ECO:0007669"/>
    <property type="project" value="UniProtKB-UniRule"/>
</dbReference>
<dbReference type="PROSITE" id="PS50828">
    <property type="entry name" value="SMR"/>
    <property type="match status" value="1"/>
</dbReference>
<evidence type="ECO:0000256" key="6">
    <source>
        <dbReference type="ARBA" id="ARBA00023125"/>
    </source>
</evidence>
<evidence type="ECO:0000256" key="2">
    <source>
        <dbReference type="ARBA" id="ARBA00022741"/>
    </source>
</evidence>
<evidence type="ECO:0000313" key="11">
    <source>
        <dbReference type="EMBL" id="TXL62527.1"/>
    </source>
</evidence>
<dbReference type="SUPFAM" id="SSF160443">
    <property type="entry name" value="SMR domain-like"/>
    <property type="match status" value="1"/>
</dbReference>
<dbReference type="AlphaFoldDB" id="A0A5C8NN66"/>
<feature type="coiled-coil region" evidence="8">
    <location>
        <begin position="511"/>
        <end position="599"/>
    </location>
</feature>
<gene>
    <name evidence="7" type="primary">mutS2</name>
    <name evidence="7" type="synonym">rqcU</name>
    <name evidence="11" type="ORF">FHP05_12030</name>
</gene>
<organism evidence="11 12">
    <name type="scientific">Cerasibacillus terrae</name>
    <dbReference type="NCBI Taxonomy" id="2498845"/>
    <lineage>
        <taxon>Bacteria</taxon>
        <taxon>Bacillati</taxon>
        <taxon>Bacillota</taxon>
        <taxon>Bacilli</taxon>
        <taxon>Bacillales</taxon>
        <taxon>Bacillaceae</taxon>
        <taxon>Cerasibacillus</taxon>
    </lineage>
</organism>
<dbReference type="PROSITE" id="PS00486">
    <property type="entry name" value="DNA_MISMATCH_REPAIR_2"/>
    <property type="match status" value="1"/>
</dbReference>
<dbReference type="Gene3D" id="3.40.50.300">
    <property type="entry name" value="P-loop containing nucleotide triphosphate hydrolases"/>
    <property type="match status" value="1"/>
</dbReference>
<dbReference type="SMART" id="SM00463">
    <property type="entry name" value="SMR"/>
    <property type="match status" value="1"/>
</dbReference>
<dbReference type="InterPro" id="IPR002625">
    <property type="entry name" value="Smr_dom"/>
</dbReference>
<sequence>MNERILKVLEFHKIKEQLSAQAGTIIGKRLVSNIFPSTNFKEVVERQQETDEAVQILRLNKSIPLGGIFDIQASIKRSEIGGILNMEECLQVASTIYGGRQAKNFIESFELDIPILKQLGETITPLRSLEQQIKNSIDDQGRMLDSASPKLRGIRSAIRTYEGRIRDKLNEITKSRSKMLSDSIVTIRNDRYVLPVKQEYRASVGGIVHDQSASGQTLFMEPNAVVHLNNHMRENILAEKREIERILQKLSEEIATYRYELMDNLHALARIDLIHAKGKLAQIMKAAKPAMNEKGYIKMKQARHPLIAMENVVANDIEIGKDYTSIVITGPNTGGKTVTLKMLGLCTLMAQSGLQVPALDGCELAVFNQVFADIGDEQSIEQNLSTFSSHMKNIVQIINEMDSQSLILFDELGAGTDPQEGAALAISILDEAISRGARVIATTHYPELKAYGYNRKQVINASMEFDMETLEPTYRLLIGVPGRSNAFEISKRLGLKENIIKRAKTHVGVDSKNVEEMIAALEKSKIQAEKDYEKANELLEGSEQLLHDLKTAWNAYETKRETLYQKAEQKAKQAIEKSKEEAEEIVKQLRSMKTNAEWKEHEWIEAKKALDETEPSLTDKEKTSPTVKIETNALSPGDDVKLVNLNQQGTIVEQLNKNEYLVQVGMMKLKAKRKDLQFIGNQKETFTNPISTVKGKHYHVKHELDLRGERYEDALLQLERYLDDVMLAGYDEVSIIHGKGTGALRKGVQQFAKTHPSIKDYRTGTMNEGGSGVTVLKF</sequence>
<dbReference type="CDD" id="cd03280">
    <property type="entry name" value="ABC_MutS2"/>
    <property type="match status" value="1"/>
</dbReference>
<comment type="function">
    <text evidence="7">Acts as a ribosome collision sensor, splitting the ribosome into its 2 subunits. Detects stalled/collided 70S ribosomes which it binds and splits by an ATP-hydrolysis driven conformational change. Acts upstream of the ribosome quality control system (RQC), a ribosome-associated complex that mediates the extraction of incompletely synthesized nascent chains from stalled ribosomes and their subsequent degradation. Probably generates substrates for RQC.</text>
</comment>
<dbReference type="InterPro" id="IPR027417">
    <property type="entry name" value="P-loop_NTPase"/>
</dbReference>
<reference evidence="11 12" key="1">
    <citation type="submission" date="2019-06" db="EMBL/GenBank/DDBJ databases">
        <title>Cerasibacillus sp. nov., isolated from maize field.</title>
        <authorList>
            <person name="Lin S.-Y."/>
            <person name="Tsai C.-F."/>
            <person name="Young C.-C."/>
        </authorList>
    </citation>
    <scope>NUCLEOTIDE SEQUENCE [LARGE SCALE GENOMIC DNA]</scope>
    <source>
        <strain evidence="11 12">CC-CFT480</strain>
    </source>
</reference>
<evidence type="ECO:0000256" key="5">
    <source>
        <dbReference type="ARBA" id="ARBA00022884"/>
    </source>
</evidence>
<evidence type="ECO:0000256" key="3">
    <source>
        <dbReference type="ARBA" id="ARBA00022801"/>
    </source>
</evidence>
<dbReference type="GO" id="GO:0030983">
    <property type="term" value="F:mismatched DNA binding"/>
    <property type="evidence" value="ECO:0007669"/>
    <property type="project" value="InterPro"/>
</dbReference>
<evidence type="ECO:0000256" key="7">
    <source>
        <dbReference type="HAMAP-Rule" id="MF_00092"/>
    </source>
</evidence>
<keyword evidence="4 7" id="KW-0067">ATP-binding</keyword>
<dbReference type="EMBL" id="VDUW01000009">
    <property type="protein sequence ID" value="TXL62527.1"/>
    <property type="molecule type" value="Genomic_DNA"/>
</dbReference>
<evidence type="ECO:0000256" key="1">
    <source>
        <dbReference type="ARBA" id="ARBA00022730"/>
    </source>
</evidence>
<dbReference type="EC" id="3.6.4.-" evidence="7"/>
<evidence type="ECO:0000259" key="10">
    <source>
        <dbReference type="PROSITE" id="PS50828"/>
    </source>
</evidence>
<dbReference type="GO" id="GO:0019843">
    <property type="term" value="F:rRNA binding"/>
    <property type="evidence" value="ECO:0007669"/>
    <property type="project" value="UniProtKB-UniRule"/>
</dbReference>
<dbReference type="PROSITE" id="PS50192">
    <property type="entry name" value="T_SNARE"/>
    <property type="match status" value="1"/>
</dbReference>
<dbReference type="PANTHER" id="PTHR48466">
    <property type="entry name" value="OS10G0509000 PROTEIN-RELATED"/>
    <property type="match status" value="1"/>
</dbReference>
<dbReference type="NCBIfam" id="TIGR01069">
    <property type="entry name" value="mutS2"/>
    <property type="match status" value="1"/>
</dbReference>
<comment type="caution">
    <text evidence="11">The sequence shown here is derived from an EMBL/GenBank/DDBJ whole genome shotgun (WGS) entry which is preliminary data.</text>
</comment>
<keyword evidence="7" id="KW-0540">Nuclease</keyword>
<dbReference type="SUPFAM" id="SSF52540">
    <property type="entry name" value="P-loop containing nucleoside triphosphate hydrolases"/>
    <property type="match status" value="1"/>
</dbReference>
<dbReference type="OrthoDB" id="9808166at2"/>
<dbReference type="GO" id="GO:0005524">
    <property type="term" value="F:ATP binding"/>
    <property type="evidence" value="ECO:0007669"/>
    <property type="project" value="UniProtKB-UniRule"/>
</dbReference>
<name>A0A5C8NN66_9BACI</name>
<dbReference type="Gene3D" id="3.30.1370.110">
    <property type="match status" value="1"/>
</dbReference>
<keyword evidence="12" id="KW-1185">Reference proteome</keyword>
<keyword evidence="8" id="KW-0175">Coiled coil</keyword>
<dbReference type="InterPro" id="IPR036187">
    <property type="entry name" value="DNA_mismatch_repair_MutS_sf"/>
</dbReference>
<dbReference type="PIRSF" id="PIRSF005814">
    <property type="entry name" value="MutS_YshD"/>
    <property type="match status" value="1"/>
</dbReference>
<keyword evidence="7 11" id="KW-0255">Endonuclease</keyword>
<dbReference type="FunFam" id="3.40.50.300:FF:000830">
    <property type="entry name" value="Endonuclease MutS2"/>
    <property type="match status" value="1"/>
</dbReference>
<feature type="coiled-coil region" evidence="8">
    <location>
        <begin position="229"/>
        <end position="260"/>
    </location>
</feature>